<reference evidence="11" key="1">
    <citation type="submission" date="2025-08" db="UniProtKB">
        <authorList>
            <consortium name="Ensembl"/>
        </authorList>
    </citation>
    <scope>IDENTIFICATION</scope>
</reference>
<evidence type="ECO:0000256" key="4">
    <source>
        <dbReference type="ARBA" id="ARBA00022741"/>
    </source>
</evidence>
<dbReference type="PANTHER" id="PTHR10760:SF14">
    <property type="entry name" value="TORSIN-1B"/>
    <property type="match status" value="1"/>
</dbReference>
<dbReference type="GO" id="GO:0019894">
    <property type="term" value="F:kinesin binding"/>
    <property type="evidence" value="ECO:0007669"/>
    <property type="project" value="TreeGrafter"/>
</dbReference>
<feature type="region of interest" description="Disordered" evidence="8">
    <location>
        <begin position="360"/>
        <end position="388"/>
    </location>
</feature>
<dbReference type="GO" id="GO:0034504">
    <property type="term" value="P:protein localization to nucleus"/>
    <property type="evidence" value="ECO:0007669"/>
    <property type="project" value="TreeGrafter"/>
</dbReference>
<feature type="signal peptide" evidence="9">
    <location>
        <begin position="1"/>
        <end position="22"/>
    </location>
</feature>
<evidence type="ECO:0000256" key="7">
    <source>
        <dbReference type="ARBA" id="ARBA00023180"/>
    </source>
</evidence>
<dbReference type="GO" id="GO:0005635">
    <property type="term" value="C:nuclear envelope"/>
    <property type="evidence" value="ECO:0007669"/>
    <property type="project" value="TreeGrafter"/>
</dbReference>
<proteinExistence type="inferred from homology"/>
<dbReference type="OrthoDB" id="19623at2759"/>
<dbReference type="OMA" id="NDKSDFF"/>
<evidence type="ECO:0000259" key="10">
    <source>
        <dbReference type="Pfam" id="PF21376"/>
    </source>
</evidence>
<evidence type="ECO:0000256" key="2">
    <source>
        <dbReference type="ARBA" id="ARBA00006235"/>
    </source>
</evidence>
<comment type="subcellular location">
    <subcellularLocation>
        <location evidence="1">Endoplasmic reticulum lumen</location>
    </subcellularLocation>
</comment>
<keyword evidence="3 9" id="KW-0732">Signal</keyword>
<protein>
    <submittedName>
        <fullName evidence="11">Torsin family 1</fullName>
    </submittedName>
</protein>
<dbReference type="Gene3D" id="3.40.50.300">
    <property type="entry name" value="P-loop containing nucleotide triphosphate hydrolases"/>
    <property type="match status" value="1"/>
</dbReference>
<keyword evidence="5" id="KW-0256">Endoplasmic reticulum</keyword>
<evidence type="ECO:0000256" key="8">
    <source>
        <dbReference type="SAM" id="MobiDB-lite"/>
    </source>
</evidence>
<dbReference type="Pfam" id="PF06309">
    <property type="entry name" value="Torsin"/>
    <property type="match status" value="1"/>
</dbReference>
<dbReference type="InterPro" id="IPR001270">
    <property type="entry name" value="ClpA/B"/>
</dbReference>
<feature type="domain" description="Torsin-1A C-terminal" evidence="10">
    <location>
        <begin position="280"/>
        <end position="336"/>
    </location>
</feature>
<dbReference type="InterPro" id="IPR027417">
    <property type="entry name" value="P-loop_NTPase"/>
</dbReference>
<dbReference type="Pfam" id="PF21376">
    <property type="entry name" value="TOR1A_C"/>
    <property type="match status" value="1"/>
</dbReference>
<evidence type="ECO:0000256" key="3">
    <source>
        <dbReference type="ARBA" id="ARBA00022729"/>
    </source>
</evidence>
<dbReference type="SUPFAM" id="SSF52540">
    <property type="entry name" value="P-loop containing nucleoside triphosphate hydrolases"/>
    <property type="match status" value="1"/>
</dbReference>
<keyword evidence="12" id="KW-1185">Reference proteome</keyword>
<dbReference type="InterPro" id="IPR010448">
    <property type="entry name" value="Torsin"/>
</dbReference>
<evidence type="ECO:0000256" key="9">
    <source>
        <dbReference type="SAM" id="SignalP"/>
    </source>
</evidence>
<dbReference type="KEGG" id="oml:112163399"/>
<dbReference type="GO" id="GO:0071763">
    <property type="term" value="P:nuclear membrane organization"/>
    <property type="evidence" value="ECO:0007669"/>
    <property type="project" value="TreeGrafter"/>
</dbReference>
<evidence type="ECO:0000256" key="5">
    <source>
        <dbReference type="ARBA" id="ARBA00022824"/>
    </source>
</evidence>
<dbReference type="PaxDb" id="30732-ENSOMEP00000029771"/>
<dbReference type="GO" id="GO:0005524">
    <property type="term" value="F:ATP binding"/>
    <property type="evidence" value="ECO:0007669"/>
    <property type="project" value="UniProtKB-KW"/>
</dbReference>
<accession>A0A3B3DIN8</accession>
<sequence>MGLKKGHVLLLWVLVGSGGTGAIESVSIASAVCLAAGFLAGYLPSHLNTFNIRNEEMGKSFDNTVNLPRLKTDLDNKLFGQHLASRIILRAVVEFMSNNNPEKPLVLSLHGPPGTGKNLVSQLIAKNIYTEGMNSKSVHVFSPYRHFPRRIQISTYKSYLQQRIKSSVSNFERSMFIFDQMDKMHPGLIDSIRPYLDGYDELGGVSFRKSIFIFLSTAGEDSIIQTALDFWKAGRVREEIDLKDIETSLYRSVFNDKSDFFRSTLIYKSLLTVFVPFLPLEYPHVVQCAMAEMKTRAREGEGPPDLDVANQIASDLLYFPKSERVFAVNGCKRIRQAVLLHTMSNFMGNVESRLRNLQDGKDKDLTDESNDVQSGGAGEPVPHQQNIA</sequence>
<keyword evidence="6" id="KW-0067">ATP-binding</keyword>
<dbReference type="RefSeq" id="XP_024155535.1">
    <property type="nucleotide sequence ID" value="XM_024299767.2"/>
</dbReference>
<reference evidence="11" key="2">
    <citation type="submission" date="2025-09" db="UniProtKB">
        <authorList>
            <consortium name="Ensembl"/>
        </authorList>
    </citation>
    <scope>IDENTIFICATION</scope>
</reference>
<keyword evidence="7" id="KW-0325">Glycoprotein</keyword>
<dbReference type="GeneID" id="112163399"/>
<evidence type="ECO:0000256" key="6">
    <source>
        <dbReference type="ARBA" id="ARBA00022840"/>
    </source>
</evidence>
<dbReference type="Proteomes" id="UP000261560">
    <property type="component" value="Unplaced"/>
</dbReference>
<dbReference type="STRING" id="30732.ENSOMEP00000029771"/>
<evidence type="ECO:0000256" key="1">
    <source>
        <dbReference type="ARBA" id="ARBA00004319"/>
    </source>
</evidence>
<dbReference type="InterPro" id="IPR049337">
    <property type="entry name" value="TOR1A_C"/>
</dbReference>
<dbReference type="GeneTree" id="ENSGT00950000182888"/>
<dbReference type="PRINTS" id="PR00300">
    <property type="entry name" value="CLPPROTEASEA"/>
</dbReference>
<comment type="similarity">
    <text evidence="2">Belongs to the ClpA/ClpB family. Torsin subfamily.</text>
</comment>
<keyword evidence="4" id="KW-0547">Nucleotide-binding</keyword>
<dbReference type="GO" id="GO:0005788">
    <property type="term" value="C:endoplasmic reticulum lumen"/>
    <property type="evidence" value="ECO:0007669"/>
    <property type="project" value="UniProtKB-SubCell"/>
</dbReference>
<dbReference type="FunFam" id="3.40.50.300:FF:002276">
    <property type="entry name" value="Torsin, putative"/>
    <property type="match status" value="1"/>
</dbReference>
<evidence type="ECO:0000313" key="12">
    <source>
        <dbReference type="Proteomes" id="UP000261560"/>
    </source>
</evidence>
<name>A0A3B3DIN8_ORYME</name>
<organism evidence="11 12">
    <name type="scientific">Oryzias melastigma</name>
    <name type="common">Marine medaka</name>
    <dbReference type="NCBI Taxonomy" id="30732"/>
    <lineage>
        <taxon>Eukaryota</taxon>
        <taxon>Metazoa</taxon>
        <taxon>Chordata</taxon>
        <taxon>Craniata</taxon>
        <taxon>Vertebrata</taxon>
        <taxon>Euteleostomi</taxon>
        <taxon>Actinopterygii</taxon>
        <taxon>Neopterygii</taxon>
        <taxon>Teleostei</taxon>
        <taxon>Neoteleostei</taxon>
        <taxon>Acanthomorphata</taxon>
        <taxon>Ovalentaria</taxon>
        <taxon>Atherinomorphae</taxon>
        <taxon>Beloniformes</taxon>
        <taxon>Adrianichthyidae</taxon>
        <taxon>Oryziinae</taxon>
        <taxon>Oryzias</taxon>
    </lineage>
</organism>
<feature type="chain" id="PRO_5017188288" evidence="9">
    <location>
        <begin position="23"/>
        <end position="388"/>
    </location>
</feature>
<dbReference type="PANTHER" id="PTHR10760">
    <property type="entry name" value="TORSIN"/>
    <property type="match status" value="1"/>
</dbReference>
<evidence type="ECO:0000313" key="11">
    <source>
        <dbReference type="Ensembl" id="ENSOMEP00000029771.1"/>
    </source>
</evidence>
<dbReference type="AlphaFoldDB" id="A0A3B3DIN8"/>
<dbReference type="GO" id="GO:0016887">
    <property type="term" value="F:ATP hydrolysis activity"/>
    <property type="evidence" value="ECO:0007669"/>
    <property type="project" value="InterPro"/>
</dbReference>
<dbReference type="Ensembl" id="ENSOMET00000019559.1">
    <property type="protein sequence ID" value="ENSOMEP00000029771.1"/>
    <property type="gene ID" value="ENSOMEG00000013630.1"/>
</dbReference>